<dbReference type="InterPro" id="IPR036388">
    <property type="entry name" value="WH-like_DNA-bd_sf"/>
</dbReference>
<keyword evidence="3" id="KW-0731">Sigma factor</keyword>
<evidence type="ECO:0000259" key="6">
    <source>
        <dbReference type="Pfam" id="PF08281"/>
    </source>
</evidence>
<organism evidence="7 8">
    <name type="scientific">Sutcliffiella rhizosphaerae</name>
    <dbReference type="NCBI Taxonomy" id="2880967"/>
    <lineage>
        <taxon>Bacteria</taxon>
        <taxon>Bacillati</taxon>
        <taxon>Bacillota</taxon>
        <taxon>Bacilli</taxon>
        <taxon>Bacillales</taxon>
        <taxon>Bacillaceae</taxon>
        <taxon>Sutcliffiella</taxon>
    </lineage>
</organism>
<dbReference type="SUPFAM" id="SSF88659">
    <property type="entry name" value="Sigma3 and sigma4 domains of RNA polymerase sigma factors"/>
    <property type="match status" value="1"/>
</dbReference>
<dbReference type="InterPro" id="IPR013324">
    <property type="entry name" value="RNA_pol_sigma_r3/r4-like"/>
</dbReference>
<gene>
    <name evidence="7" type="ORF">BACCIP111883_02244</name>
</gene>
<dbReference type="CDD" id="cd06171">
    <property type="entry name" value="Sigma70_r4"/>
    <property type="match status" value="1"/>
</dbReference>
<dbReference type="PANTHER" id="PTHR43133:SF60">
    <property type="entry name" value="RNA POLYMERASE SIGMA FACTOR SIGV"/>
    <property type="match status" value="1"/>
</dbReference>
<dbReference type="PANTHER" id="PTHR43133">
    <property type="entry name" value="RNA POLYMERASE ECF-TYPE SIGMA FACTO"/>
    <property type="match status" value="1"/>
</dbReference>
<sequence>MDRRNTLSDEKREELVISAMNQHGEEIKRLIFTYVRNYSVVDDLSQEVFVKVYKNLHLFRGESTMKTWIYRIAINICKDYLSSFKYKVQQLVNPILVSKEQPEEKALASEENRELAQLVMALPLKYREVLILHYYRDFSIEEISELLSLKQNTVKTHLRRGREKIKGILAKGGLDYEQESRKGSL</sequence>
<evidence type="ECO:0000256" key="2">
    <source>
        <dbReference type="ARBA" id="ARBA00023015"/>
    </source>
</evidence>
<evidence type="ECO:0000313" key="8">
    <source>
        <dbReference type="Proteomes" id="UP000789833"/>
    </source>
</evidence>
<dbReference type="InterPro" id="IPR039425">
    <property type="entry name" value="RNA_pol_sigma-70-like"/>
</dbReference>
<accession>A0ABM8YNB5</accession>
<dbReference type="NCBIfam" id="TIGR02937">
    <property type="entry name" value="sigma70-ECF"/>
    <property type="match status" value="1"/>
</dbReference>
<protein>
    <recommendedName>
        <fullName evidence="9">RNA polymerase sigma factor</fullName>
    </recommendedName>
</protein>
<dbReference type="RefSeq" id="WP_230501362.1">
    <property type="nucleotide sequence ID" value="NZ_CAKJTJ010000010.1"/>
</dbReference>
<keyword evidence="2" id="KW-0805">Transcription regulation</keyword>
<evidence type="ECO:0000259" key="5">
    <source>
        <dbReference type="Pfam" id="PF04542"/>
    </source>
</evidence>
<evidence type="ECO:0000256" key="1">
    <source>
        <dbReference type="ARBA" id="ARBA00010641"/>
    </source>
</evidence>
<keyword evidence="4" id="KW-0804">Transcription</keyword>
<dbReference type="InterPro" id="IPR014284">
    <property type="entry name" value="RNA_pol_sigma-70_dom"/>
</dbReference>
<dbReference type="Gene3D" id="1.10.10.10">
    <property type="entry name" value="Winged helix-like DNA-binding domain superfamily/Winged helix DNA-binding domain"/>
    <property type="match status" value="1"/>
</dbReference>
<name>A0ABM8YNB5_9BACI</name>
<dbReference type="SUPFAM" id="SSF88946">
    <property type="entry name" value="Sigma2 domain of RNA polymerase sigma factors"/>
    <property type="match status" value="1"/>
</dbReference>
<evidence type="ECO:0000256" key="3">
    <source>
        <dbReference type="ARBA" id="ARBA00023082"/>
    </source>
</evidence>
<keyword evidence="8" id="KW-1185">Reference proteome</keyword>
<comment type="similarity">
    <text evidence="1">Belongs to the sigma-70 factor family. ECF subfamily.</text>
</comment>
<dbReference type="Pfam" id="PF08281">
    <property type="entry name" value="Sigma70_r4_2"/>
    <property type="match status" value="1"/>
</dbReference>
<evidence type="ECO:0000256" key="4">
    <source>
        <dbReference type="ARBA" id="ARBA00023163"/>
    </source>
</evidence>
<dbReference type="EMBL" id="CAKJTJ010000010">
    <property type="protein sequence ID" value="CAG9621471.1"/>
    <property type="molecule type" value="Genomic_DNA"/>
</dbReference>
<feature type="domain" description="RNA polymerase sigma factor 70 region 4 type 2" evidence="6">
    <location>
        <begin position="113"/>
        <end position="165"/>
    </location>
</feature>
<dbReference type="Proteomes" id="UP000789833">
    <property type="component" value="Unassembled WGS sequence"/>
</dbReference>
<dbReference type="InterPro" id="IPR013325">
    <property type="entry name" value="RNA_pol_sigma_r2"/>
</dbReference>
<feature type="domain" description="RNA polymerase sigma-70 region 2" evidence="5">
    <location>
        <begin position="21"/>
        <end position="82"/>
    </location>
</feature>
<proteinExistence type="inferred from homology"/>
<comment type="caution">
    <text evidence="7">The sequence shown here is derived from an EMBL/GenBank/DDBJ whole genome shotgun (WGS) entry which is preliminary data.</text>
</comment>
<dbReference type="InterPro" id="IPR007627">
    <property type="entry name" value="RNA_pol_sigma70_r2"/>
</dbReference>
<dbReference type="Pfam" id="PF04542">
    <property type="entry name" value="Sigma70_r2"/>
    <property type="match status" value="1"/>
</dbReference>
<dbReference type="Gene3D" id="1.10.1740.10">
    <property type="match status" value="1"/>
</dbReference>
<reference evidence="7 8" key="1">
    <citation type="submission" date="2021-10" db="EMBL/GenBank/DDBJ databases">
        <authorList>
            <person name="Criscuolo A."/>
        </authorList>
    </citation>
    <scope>NUCLEOTIDE SEQUENCE [LARGE SCALE GENOMIC DNA]</scope>
    <source>
        <strain evidence="8">CIP 111883</strain>
    </source>
</reference>
<evidence type="ECO:0008006" key="9">
    <source>
        <dbReference type="Google" id="ProtNLM"/>
    </source>
</evidence>
<dbReference type="InterPro" id="IPR013249">
    <property type="entry name" value="RNA_pol_sigma70_r4_t2"/>
</dbReference>
<evidence type="ECO:0000313" key="7">
    <source>
        <dbReference type="EMBL" id="CAG9621471.1"/>
    </source>
</evidence>